<protein>
    <submittedName>
        <fullName evidence="2">Uncharacterized protein</fullName>
    </submittedName>
</protein>
<dbReference type="InParanoid" id="Q02AH9"/>
<proteinExistence type="predicted"/>
<evidence type="ECO:0000256" key="1">
    <source>
        <dbReference type="SAM" id="SignalP"/>
    </source>
</evidence>
<accession>Q02AH9</accession>
<feature type="chain" id="PRO_5004163970" evidence="1">
    <location>
        <begin position="21"/>
        <end position="110"/>
    </location>
</feature>
<organism evidence="2">
    <name type="scientific">Solibacter usitatus (strain Ellin6076)</name>
    <dbReference type="NCBI Taxonomy" id="234267"/>
    <lineage>
        <taxon>Bacteria</taxon>
        <taxon>Pseudomonadati</taxon>
        <taxon>Acidobacteriota</taxon>
        <taxon>Terriglobia</taxon>
        <taxon>Bryobacterales</taxon>
        <taxon>Solibacteraceae</taxon>
        <taxon>Candidatus Solibacter</taxon>
    </lineage>
</organism>
<dbReference type="EMBL" id="CP000473">
    <property type="protein sequence ID" value="ABJ81937.1"/>
    <property type="molecule type" value="Genomic_DNA"/>
</dbReference>
<sequence length="110" mass="12321" precursor="true">MRLLSMSLVSAALTMCMCSADLKKAESADLKQVKDYVNSPMGRYSSWFSGVFYAGTDDTFDYIAVKHGSNTVKVFKLKKGDLGVKQQMRINAEKKWVNITSMFPPPNRQA</sequence>
<evidence type="ECO:0000313" key="2">
    <source>
        <dbReference type="EMBL" id="ABJ81937.1"/>
    </source>
</evidence>
<dbReference type="HOGENOM" id="CLU_2169418_0_0_0"/>
<dbReference type="KEGG" id="sus:Acid_0938"/>
<dbReference type="STRING" id="234267.Acid_0938"/>
<dbReference type="AlphaFoldDB" id="Q02AH9"/>
<gene>
    <name evidence="2" type="ordered locus">Acid_0938</name>
</gene>
<reference evidence="2" key="1">
    <citation type="submission" date="2006-10" db="EMBL/GenBank/DDBJ databases">
        <title>Complete sequence of Solibacter usitatus Ellin6076.</title>
        <authorList>
            <consortium name="US DOE Joint Genome Institute"/>
            <person name="Copeland A."/>
            <person name="Lucas S."/>
            <person name="Lapidus A."/>
            <person name="Barry K."/>
            <person name="Detter J.C."/>
            <person name="Glavina del Rio T."/>
            <person name="Hammon N."/>
            <person name="Israni S."/>
            <person name="Dalin E."/>
            <person name="Tice H."/>
            <person name="Pitluck S."/>
            <person name="Thompson L.S."/>
            <person name="Brettin T."/>
            <person name="Bruce D."/>
            <person name="Han C."/>
            <person name="Tapia R."/>
            <person name="Gilna P."/>
            <person name="Schmutz J."/>
            <person name="Larimer F."/>
            <person name="Land M."/>
            <person name="Hauser L."/>
            <person name="Kyrpides N."/>
            <person name="Mikhailova N."/>
            <person name="Janssen P.H."/>
            <person name="Kuske C.R."/>
            <person name="Richardson P."/>
        </authorList>
    </citation>
    <scope>NUCLEOTIDE SEQUENCE</scope>
    <source>
        <strain evidence="2">Ellin6076</strain>
    </source>
</reference>
<feature type="signal peptide" evidence="1">
    <location>
        <begin position="1"/>
        <end position="20"/>
    </location>
</feature>
<keyword evidence="1" id="KW-0732">Signal</keyword>
<name>Q02AH9_SOLUE</name>